<gene>
    <name evidence="1" type="ORF">C3L33_12122</name>
</gene>
<organism evidence="1 2">
    <name type="scientific">Rhododendron williamsianum</name>
    <dbReference type="NCBI Taxonomy" id="262921"/>
    <lineage>
        <taxon>Eukaryota</taxon>
        <taxon>Viridiplantae</taxon>
        <taxon>Streptophyta</taxon>
        <taxon>Embryophyta</taxon>
        <taxon>Tracheophyta</taxon>
        <taxon>Spermatophyta</taxon>
        <taxon>Magnoliopsida</taxon>
        <taxon>eudicotyledons</taxon>
        <taxon>Gunneridae</taxon>
        <taxon>Pentapetalae</taxon>
        <taxon>asterids</taxon>
        <taxon>Ericales</taxon>
        <taxon>Ericaceae</taxon>
        <taxon>Ericoideae</taxon>
        <taxon>Rhodoreae</taxon>
        <taxon>Rhododendron</taxon>
    </lineage>
</organism>
<protein>
    <submittedName>
        <fullName evidence="1">Uncharacterized protein</fullName>
    </submittedName>
</protein>
<comment type="caution">
    <text evidence="1">The sequence shown here is derived from an EMBL/GenBank/DDBJ whole genome shotgun (WGS) entry which is preliminary data.</text>
</comment>
<dbReference type="EMBL" id="QEFC01001769">
    <property type="protein sequence ID" value="KAE9455975.1"/>
    <property type="molecule type" value="Genomic_DNA"/>
</dbReference>
<dbReference type="Proteomes" id="UP000428333">
    <property type="component" value="Linkage Group LG07"/>
</dbReference>
<keyword evidence="2" id="KW-1185">Reference proteome</keyword>
<evidence type="ECO:0000313" key="2">
    <source>
        <dbReference type="Proteomes" id="UP000428333"/>
    </source>
</evidence>
<feature type="non-terminal residue" evidence="1">
    <location>
        <position position="1"/>
    </location>
</feature>
<reference evidence="1 2" key="1">
    <citation type="journal article" date="2019" name="Genome Biol. Evol.">
        <title>The Rhododendron genome and chromosomal organization provide insight into shared whole-genome duplications across the heath family (Ericaceae).</title>
        <authorList>
            <person name="Soza V.L."/>
            <person name="Lindsley D."/>
            <person name="Waalkes A."/>
            <person name="Ramage E."/>
            <person name="Patwardhan R.P."/>
            <person name="Burton J.N."/>
            <person name="Adey A."/>
            <person name="Kumar A."/>
            <person name="Qiu R."/>
            <person name="Shendure J."/>
            <person name="Hall B."/>
        </authorList>
    </citation>
    <scope>NUCLEOTIDE SEQUENCE [LARGE SCALE GENOMIC DNA]</scope>
    <source>
        <strain evidence="1">RSF 1966-606</strain>
    </source>
</reference>
<dbReference type="OrthoDB" id="10441749at2759"/>
<name>A0A6A4LEH4_9ERIC</name>
<sequence>MIKQISTSVKHSMENLDYGVVADNVCIAWLMTCQNEWDCMFDRHTPIFCSTLEAPVAGRFGGFVRVNGVWGGFSVFSRILEKMEVVMYLNQDLPSPTKNIVLYNKMRKVVVECKSKISNKVMLTAHFGGVVVNEKGHVLVVSHAPPLGKEDIVEMNIRKVGMKLFGQQCVLPKTRKGV</sequence>
<evidence type="ECO:0000313" key="1">
    <source>
        <dbReference type="EMBL" id="KAE9455975.1"/>
    </source>
</evidence>
<proteinExistence type="predicted"/>
<accession>A0A6A4LEH4</accession>
<dbReference type="AlphaFoldDB" id="A0A6A4LEH4"/>